<evidence type="ECO:0000256" key="6">
    <source>
        <dbReference type="ARBA" id="ARBA00023125"/>
    </source>
</evidence>
<dbReference type="PANTHER" id="PTHR43493">
    <property type="entry name" value="DNA GYRASE/TOPOISOMERASE SUBUNIT A"/>
    <property type="match status" value="1"/>
</dbReference>
<keyword evidence="4 9" id="KW-0067">ATP-binding</keyword>
<dbReference type="eggNOG" id="COG0188">
    <property type="taxonomic scope" value="Bacteria"/>
</dbReference>
<dbReference type="HOGENOM" id="CLU_002977_6_1_9"/>
<comment type="subunit">
    <text evidence="9">Heterotetramer, composed of two GyrA and two GyrB chains. In the heterotetramer, GyrA contains the active site tyrosine that forms a transient covalent intermediate with DNA, while GyrB binds cofactors and catalyzes ATP hydrolysis.</text>
</comment>
<dbReference type="InterPro" id="IPR005743">
    <property type="entry name" value="GyrA"/>
</dbReference>
<comment type="function">
    <text evidence="9">A type II topoisomerase that negatively supercoils closed circular double-stranded (ds) DNA in an ATP-dependent manner to modulate DNA topology and maintain chromosomes in an underwound state. Negative supercoiling favors strand separation, and DNA replication, transcription, recombination and repair, all of which involve strand separation. Also able to catalyze the interconversion of other topological isomers of dsDNA rings, including catenanes and knotted rings. Type II topoisomerases break and join 2 DNA strands simultaneously in an ATP-dependent manner.</text>
</comment>
<dbReference type="EC" id="5.6.2.2" evidence="9"/>
<dbReference type="GO" id="GO:0006261">
    <property type="term" value="P:DNA-templated DNA replication"/>
    <property type="evidence" value="ECO:0007669"/>
    <property type="project" value="UniProtKB-UniRule"/>
</dbReference>
<dbReference type="GO" id="GO:0006265">
    <property type="term" value="P:DNA topological change"/>
    <property type="evidence" value="ECO:0007669"/>
    <property type="project" value="UniProtKB-UniRule"/>
</dbReference>
<organism evidence="13 14">
    <name type="scientific">Solobacterium moorei F0204</name>
    <dbReference type="NCBI Taxonomy" id="706433"/>
    <lineage>
        <taxon>Bacteria</taxon>
        <taxon>Bacillati</taxon>
        <taxon>Bacillota</taxon>
        <taxon>Erysipelotrichia</taxon>
        <taxon>Erysipelotrichales</taxon>
        <taxon>Erysipelotrichaceae</taxon>
        <taxon>Solobacterium</taxon>
    </lineage>
</organism>
<keyword evidence="3 9" id="KW-0547">Nucleotide-binding</keyword>
<comment type="subunit">
    <text evidence="8">Heterotetramer composed of ParC and ParE.</text>
</comment>
<dbReference type="GO" id="GO:0005737">
    <property type="term" value="C:cytoplasm"/>
    <property type="evidence" value="ECO:0007669"/>
    <property type="project" value="UniProtKB-SubCell"/>
</dbReference>
<feature type="domain" description="Topo IIA-type catalytic" evidence="12">
    <location>
        <begin position="45"/>
        <end position="509"/>
    </location>
</feature>
<dbReference type="FunFam" id="2.120.10.90:FF:000005">
    <property type="entry name" value="DNA topoisomerase 4 subunit A"/>
    <property type="match status" value="1"/>
</dbReference>
<dbReference type="GO" id="GO:0005694">
    <property type="term" value="C:chromosome"/>
    <property type="evidence" value="ECO:0007669"/>
    <property type="project" value="InterPro"/>
</dbReference>
<dbReference type="RefSeq" id="WP_006525266.1">
    <property type="nucleotide sequence ID" value="NZ_GL637647.1"/>
</dbReference>
<sequence>MALDDFMEFDESNFDPGHITETELTKEIRRDFLEYSMSVIVSRALPDVRDGLKPVQRRILYSMHEMNIGPDKAYRKSARIVGDTMGKYHPHGDSSIYGALVYLAQPWNMRTVLVDGHGNFGSMDGDDPAAMRYTEARMSKIAVEMLRDLEKDTVDMIDNYDGQEKEPTVLPSRYPNLIVNGSSGIAVGMATNVAPHNLGETIDGIFAVMDNPEITATELMNYMKGPDFPTGAYILGRSGIRQAFETGRGSVIMRAKTKIEEMPNGKSRIVVYELPYMVNKASLVERIATLVRDKVIEGITDLRDESNMDGIRVVIELRKDIQPDVMLNQLYRSTPLQSNFGVNNVVLFNGVPRQASMIDLLKGYIAFQDEVIVRRTQFDLKKAQDRAHILEGLRIAVDNLDAIIHTIRDSRDPNEAMPRLMEGFGLDEIQAKAILDMQFRRLTGLEREKIENEYQDLLIKIADFQDILSNHARVLQIIRDELSEVKAKFNDPRRSEIIDAIADVEDEDLIPVENIIITLSSNGYIKRLTTDTYHVQNRGGKGIKGMELHKDDIIDQFISMSTHDHLLVFTDKGKVYRIKGYNVPEFSRTSKGIPAINLISMEKTENIRALVPYSQDHDSKFLFFVTKQGIIKRTTFDEYENINKNGKIAIKLNEDDELAFVRSTDGNAEIIIAGSNGKAVRFLENTVRPLGRTARGVKGFNVDGGYVIGLATNLEGEYILTITENGFGKKSSLADYRMTRRGARGVKTVNVTQKSGKLVCMRAVRGDEDCMIMTAGGIVIRISLKQVSVYSRSAQGVKVINVKDDIVSSVAILEPEEDSEVVDISHNEVLDEGVFEETPDDEEDSIDNNEEDGTDSDSEE</sequence>
<dbReference type="FunFam" id="3.90.199.10:FF:000001">
    <property type="entry name" value="DNA gyrase subunit A"/>
    <property type="match status" value="1"/>
</dbReference>
<evidence type="ECO:0000259" key="12">
    <source>
        <dbReference type="PROSITE" id="PS52040"/>
    </source>
</evidence>
<evidence type="ECO:0000313" key="13">
    <source>
        <dbReference type="EMBL" id="EFW25004.1"/>
    </source>
</evidence>
<evidence type="ECO:0000256" key="7">
    <source>
        <dbReference type="ARBA" id="ARBA00023235"/>
    </source>
</evidence>
<dbReference type="Gene3D" id="2.120.10.90">
    <property type="entry name" value="DNA gyrase/topoisomerase IV, subunit A, C-terminal"/>
    <property type="match status" value="1"/>
</dbReference>
<dbReference type="EMBL" id="AECQ01000006">
    <property type="protein sequence ID" value="EFW25004.1"/>
    <property type="molecule type" value="Genomic_DNA"/>
</dbReference>
<protein>
    <recommendedName>
        <fullName evidence="9">DNA gyrase subunit A</fullName>
        <ecNumber evidence="9">5.6.2.2</ecNumber>
    </recommendedName>
</protein>
<dbReference type="SUPFAM" id="SSF56719">
    <property type="entry name" value="Type II DNA topoisomerase"/>
    <property type="match status" value="1"/>
</dbReference>
<dbReference type="Gene3D" id="1.10.268.10">
    <property type="entry name" value="Topoisomerase, domain 3"/>
    <property type="match status" value="1"/>
</dbReference>
<dbReference type="InterPro" id="IPR050220">
    <property type="entry name" value="Type_II_DNA_Topoisomerases"/>
</dbReference>
<feature type="compositionally biased region" description="Acidic residues" evidence="11">
    <location>
        <begin position="830"/>
        <end position="860"/>
    </location>
</feature>
<dbReference type="NCBIfam" id="NF004044">
    <property type="entry name" value="PRK05561.1"/>
    <property type="match status" value="1"/>
</dbReference>
<dbReference type="SMART" id="SM00434">
    <property type="entry name" value="TOP4c"/>
    <property type="match status" value="1"/>
</dbReference>
<evidence type="ECO:0000256" key="4">
    <source>
        <dbReference type="ARBA" id="ARBA00022840"/>
    </source>
</evidence>
<keyword evidence="9" id="KW-0963">Cytoplasm</keyword>
<comment type="similarity">
    <text evidence="2 9">Belongs to the type II topoisomerase GyrA/ParC subunit family.</text>
</comment>
<evidence type="ECO:0000256" key="11">
    <source>
        <dbReference type="SAM" id="MobiDB-lite"/>
    </source>
</evidence>
<evidence type="ECO:0000313" key="14">
    <source>
        <dbReference type="Proteomes" id="UP000004097"/>
    </source>
</evidence>
<name>E7MLL3_9FIRM</name>
<evidence type="ECO:0000256" key="8">
    <source>
        <dbReference type="ARBA" id="ARBA00063644"/>
    </source>
</evidence>
<accession>E7MLL3</accession>
<keyword evidence="6 9" id="KW-0238">DNA-binding</keyword>
<dbReference type="Pfam" id="PF00521">
    <property type="entry name" value="DNA_topoisoIV"/>
    <property type="match status" value="1"/>
</dbReference>
<dbReference type="GO" id="GO:0003677">
    <property type="term" value="F:DNA binding"/>
    <property type="evidence" value="ECO:0007669"/>
    <property type="project" value="UniProtKB-UniRule"/>
</dbReference>
<evidence type="ECO:0000256" key="9">
    <source>
        <dbReference type="HAMAP-Rule" id="MF_01897"/>
    </source>
</evidence>
<dbReference type="InterPro" id="IPR013760">
    <property type="entry name" value="Topo_IIA-like_dom_sf"/>
</dbReference>
<evidence type="ECO:0000256" key="5">
    <source>
        <dbReference type="ARBA" id="ARBA00023029"/>
    </source>
</evidence>
<feature type="region of interest" description="Disordered" evidence="11">
    <location>
        <begin position="826"/>
        <end position="860"/>
    </location>
</feature>
<dbReference type="InterPro" id="IPR013757">
    <property type="entry name" value="Topo_IIA_A_a_sf"/>
</dbReference>
<dbReference type="PANTHER" id="PTHR43493:SF5">
    <property type="entry name" value="DNA GYRASE SUBUNIT A, CHLOROPLASTIC_MITOCHONDRIAL"/>
    <property type="match status" value="1"/>
</dbReference>
<comment type="caution">
    <text evidence="13">The sequence shown here is derived from an EMBL/GenBank/DDBJ whole genome shotgun (WGS) entry which is preliminary data.</text>
</comment>
<comment type="subcellular location">
    <subcellularLocation>
        <location evidence="9">Cytoplasm</location>
    </subcellularLocation>
</comment>
<dbReference type="InterPro" id="IPR013758">
    <property type="entry name" value="Topo_IIA_A/C_ab"/>
</dbReference>
<dbReference type="InterPro" id="IPR006691">
    <property type="entry name" value="GyrA/parC_rep"/>
</dbReference>
<evidence type="ECO:0000256" key="10">
    <source>
        <dbReference type="PROSITE-ProRule" id="PRU01384"/>
    </source>
</evidence>
<dbReference type="CDD" id="cd00187">
    <property type="entry name" value="TOP4c"/>
    <property type="match status" value="1"/>
</dbReference>
<dbReference type="AlphaFoldDB" id="E7MLL3"/>
<dbReference type="NCBIfam" id="NF004043">
    <property type="entry name" value="PRK05560.1"/>
    <property type="match status" value="1"/>
</dbReference>
<dbReference type="NCBIfam" id="TIGR01063">
    <property type="entry name" value="gyrA"/>
    <property type="match status" value="1"/>
</dbReference>
<evidence type="ECO:0000256" key="1">
    <source>
        <dbReference type="ARBA" id="ARBA00000185"/>
    </source>
</evidence>
<feature type="active site" description="O-(5'-phospho-DNA)-tyrosine intermediate" evidence="9 10">
    <location>
        <position position="133"/>
    </location>
</feature>
<comment type="miscellaneous">
    <text evidence="9">Few gyrases are as efficient as E.coli at forming negative supercoils. Not all organisms have 2 type II topoisomerases; in organisms with a single type II topoisomerase this enzyme also has to decatenate newly replicated chromosomes.</text>
</comment>
<keyword evidence="14" id="KW-1185">Reference proteome</keyword>
<dbReference type="Gene3D" id="3.30.1360.40">
    <property type="match status" value="1"/>
</dbReference>
<dbReference type="HAMAP" id="MF_01897">
    <property type="entry name" value="GyrA"/>
    <property type="match status" value="1"/>
</dbReference>
<dbReference type="Pfam" id="PF03989">
    <property type="entry name" value="DNA_gyraseA_C"/>
    <property type="match status" value="6"/>
</dbReference>
<dbReference type="GO" id="GO:0005524">
    <property type="term" value="F:ATP binding"/>
    <property type="evidence" value="ECO:0007669"/>
    <property type="project" value="UniProtKB-UniRule"/>
</dbReference>
<feature type="short sequence motif" description="GyrA-box" evidence="9">
    <location>
        <begin position="536"/>
        <end position="542"/>
    </location>
</feature>
<evidence type="ECO:0000256" key="3">
    <source>
        <dbReference type="ARBA" id="ARBA00022741"/>
    </source>
</evidence>
<dbReference type="Gene3D" id="3.90.199.10">
    <property type="entry name" value="Topoisomerase II, domain 5"/>
    <property type="match status" value="1"/>
</dbReference>
<dbReference type="InterPro" id="IPR002205">
    <property type="entry name" value="Topo_IIA_dom_A"/>
</dbReference>
<reference evidence="13 14" key="1">
    <citation type="submission" date="2010-08" db="EMBL/GenBank/DDBJ databases">
        <authorList>
            <person name="Weinstock G."/>
            <person name="Sodergren E."/>
            <person name="Clifton S."/>
            <person name="Fulton L."/>
            <person name="Fulton B."/>
            <person name="Courtney L."/>
            <person name="Fronick C."/>
            <person name="Harrison M."/>
            <person name="Strong C."/>
            <person name="Farmer C."/>
            <person name="Delahaunty K."/>
            <person name="Markovic C."/>
            <person name="Hall O."/>
            <person name="Minx P."/>
            <person name="Tomlinson C."/>
            <person name="Mitreva M."/>
            <person name="Hou S."/>
            <person name="Chen J."/>
            <person name="Wollam A."/>
            <person name="Pepin K.H."/>
            <person name="Johnson M."/>
            <person name="Bhonagiri V."/>
            <person name="Zhang X."/>
            <person name="Suruliraj S."/>
            <person name="Warren W."/>
            <person name="Chinwalla A."/>
            <person name="Mardis E.R."/>
            <person name="Wilson R.K."/>
        </authorList>
    </citation>
    <scope>NUCLEOTIDE SEQUENCE [LARGE SCALE GENOMIC DNA]</scope>
    <source>
        <strain evidence="13 14">F0204</strain>
    </source>
</reference>
<comment type="catalytic activity">
    <reaction evidence="1 9 10">
        <text>ATP-dependent breakage, passage and rejoining of double-stranded DNA.</text>
        <dbReference type="EC" id="5.6.2.2"/>
    </reaction>
</comment>
<dbReference type="SUPFAM" id="SSF101904">
    <property type="entry name" value="GyrA/ParC C-terminal domain-like"/>
    <property type="match status" value="1"/>
</dbReference>
<dbReference type="PROSITE" id="PS52040">
    <property type="entry name" value="TOPO_IIA"/>
    <property type="match status" value="1"/>
</dbReference>
<proteinExistence type="inferred from homology"/>
<keyword evidence="7 9" id="KW-0413">Isomerase</keyword>
<dbReference type="FunFam" id="1.10.268.10:FF:000001">
    <property type="entry name" value="DNA gyrase subunit A"/>
    <property type="match status" value="1"/>
</dbReference>
<dbReference type="STRING" id="706433.HMPREF9430_00425"/>
<gene>
    <name evidence="9 13" type="primary">gyrA</name>
    <name evidence="13" type="ORF">HMPREF9430_00425</name>
</gene>
<dbReference type="InterPro" id="IPR035516">
    <property type="entry name" value="Gyrase/topoIV_suA_C"/>
</dbReference>
<keyword evidence="5 9" id="KW-0799">Topoisomerase</keyword>
<dbReference type="FunFam" id="3.30.1360.40:FF:000002">
    <property type="entry name" value="DNA gyrase subunit A"/>
    <property type="match status" value="1"/>
</dbReference>
<dbReference type="Proteomes" id="UP000004097">
    <property type="component" value="Unassembled WGS sequence"/>
</dbReference>
<evidence type="ECO:0000256" key="2">
    <source>
        <dbReference type="ARBA" id="ARBA00008263"/>
    </source>
</evidence>
<dbReference type="GO" id="GO:0034335">
    <property type="term" value="F:DNA negative supercoiling activity"/>
    <property type="evidence" value="ECO:0007669"/>
    <property type="project" value="UniProtKB-ARBA"/>
</dbReference>
<dbReference type="GO" id="GO:0009330">
    <property type="term" value="C:DNA topoisomerase type II (double strand cut, ATP-hydrolyzing) complex"/>
    <property type="evidence" value="ECO:0007669"/>
    <property type="project" value="TreeGrafter"/>
</dbReference>